<evidence type="ECO:0000256" key="2">
    <source>
        <dbReference type="ARBA" id="ARBA00022803"/>
    </source>
</evidence>
<dbReference type="Gene3D" id="3.10.620.30">
    <property type="match status" value="1"/>
</dbReference>
<name>A0A1Y1RUU0_9SPIO</name>
<evidence type="ECO:0008006" key="8">
    <source>
        <dbReference type="Google" id="ProtNLM"/>
    </source>
</evidence>
<reference evidence="6 7" key="1">
    <citation type="submission" date="2017-03" db="EMBL/GenBank/DDBJ databases">
        <title>Draft Genome sequence of Marispirochaeta sp. strain JC444.</title>
        <authorList>
            <person name="Shivani Y."/>
            <person name="Subhash Y."/>
            <person name="Sasikala C."/>
            <person name="Ramana C."/>
        </authorList>
    </citation>
    <scope>NUCLEOTIDE SEQUENCE [LARGE SCALE GENOMIC DNA]</scope>
    <source>
        <strain evidence="6 7">JC444</strain>
    </source>
</reference>
<keyword evidence="7" id="KW-1185">Reference proteome</keyword>
<dbReference type="AlphaFoldDB" id="A0A1Y1RUU0"/>
<dbReference type="Proteomes" id="UP000192343">
    <property type="component" value="Unassembled WGS sequence"/>
</dbReference>
<dbReference type="Gene3D" id="1.25.40.10">
    <property type="entry name" value="Tetratricopeptide repeat domain"/>
    <property type="match status" value="1"/>
</dbReference>
<dbReference type="SUPFAM" id="SSF48452">
    <property type="entry name" value="TPR-like"/>
    <property type="match status" value="1"/>
</dbReference>
<feature type="repeat" description="TPR" evidence="3">
    <location>
        <begin position="588"/>
        <end position="621"/>
    </location>
</feature>
<keyword evidence="1" id="KW-0677">Repeat</keyword>
<accession>A0A1Y1RUU0</accession>
<evidence type="ECO:0000256" key="4">
    <source>
        <dbReference type="SAM" id="MobiDB-lite"/>
    </source>
</evidence>
<dbReference type="RefSeq" id="WP_083052216.1">
    <property type="nucleotide sequence ID" value="NZ_MWQY01000019.1"/>
</dbReference>
<dbReference type="STRING" id="1963862.B4O97_15495"/>
<dbReference type="OrthoDB" id="9789740at2"/>
<gene>
    <name evidence="6" type="ORF">B4O97_15495</name>
</gene>
<evidence type="ECO:0000256" key="5">
    <source>
        <dbReference type="SAM" id="SignalP"/>
    </source>
</evidence>
<dbReference type="InterPro" id="IPR019734">
    <property type="entry name" value="TPR_rpt"/>
</dbReference>
<organism evidence="6 7">
    <name type="scientific">Marispirochaeta aestuarii</name>
    <dbReference type="NCBI Taxonomy" id="1963862"/>
    <lineage>
        <taxon>Bacteria</taxon>
        <taxon>Pseudomonadati</taxon>
        <taxon>Spirochaetota</taxon>
        <taxon>Spirochaetia</taxon>
        <taxon>Spirochaetales</taxon>
        <taxon>Spirochaetaceae</taxon>
        <taxon>Marispirochaeta</taxon>
    </lineage>
</organism>
<keyword evidence="2 3" id="KW-0802">TPR repeat</keyword>
<keyword evidence="5" id="KW-0732">Signal</keyword>
<proteinExistence type="predicted"/>
<evidence type="ECO:0000313" key="7">
    <source>
        <dbReference type="Proteomes" id="UP000192343"/>
    </source>
</evidence>
<evidence type="ECO:0000313" key="6">
    <source>
        <dbReference type="EMBL" id="ORC32856.1"/>
    </source>
</evidence>
<dbReference type="EMBL" id="MWQY01000019">
    <property type="protein sequence ID" value="ORC32856.1"/>
    <property type="molecule type" value="Genomic_DNA"/>
</dbReference>
<dbReference type="PROSITE" id="PS50293">
    <property type="entry name" value="TPR_REGION"/>
    <property type="match status" value="1"/>
</dbReference>
<dbReference type="InterPro" id="IPR011990">
    <property type="entry name" value="TPR-like_helical_dom_sf"/>
</dbReference>
<feature type="chain" id="PRO_5012440494" description="Transglutaminase-like domain-containing protein" evidence="5">
    <location>
        <begin position="21"/>
        <end position="687"/>
    </location>
</feature>
<dbReference type="Pfam" id="PF07719">
    <property type="entry name" value="TPR_2"/>
    <property type="match status" value="1"/>
</dbReference>
<comment type="caution">
    <text evidence="6">The sequence shown here is derived from an EMBL/GenBank/DDBJ whole genome shotgun (WGS) entry which is preliminary data.</text>
</comment>
<dbReference type="InterPro" id="IPR013105">
    <property type="entry name" value="TPR_2"/>
</dbReference>
<sequence>MKKYGMLPALLLLCSGFIFCQSGDINISARPMLTVPLGPELDDGTAFYTAGGGVSLEGTYTPSSLPYLLSGLLLDATVVPINGSDQNASFLSIGPSLGLQYQPIARLNLGLRGFGGIYMGIIEAGSVRDPFWGGGAFAAYRINPGLSIGLDAEYRDYMTSGESALQGLSFGLGVRYQLGGASRGADLYYVPELIPIFPLFYSYYENNPAGVLHLENRDSLPLNSLKVSFYVRQFMDQPKLCAEYRTFPAGAQETVPVYALFSEEIFRVTEGTKVAGELLLEYDYIGTSMSTTVPVTVIVNNRNAMTWDDDRKAAAFVTARDPLVMSFAKNVAAVVGSDKSTAINENFRTALGVYEALGVYGMGYVQDPTTPYAEFSANKEALDYLQFPNQSIAYKAGDCDDLSILYAALLESVGIRTAFITAPGHIYMAFALGMAPEQAEKLFIDTRELIFREDDTWIPVEITLVREGFLKSWQIGAREWRETSEAGTAGFYSVREAWKLYEPVGFAAGGAGIMLPNEDRLMENYRKALITFINRQIEPRVIELNGQLASATNTVWTRNKLGILYARFGVLDKAAEQFRAILRISEYVPAMVNLGNIYYLQGEMSRALEYYDRASRTAPNNSKALLGVARASYELERYDETDRALQKLRSTAPGLASEFAYLGSAQEGTGRASQALKREVGSWDEEE</sequence>
<feature type="region of interest" description="Disordered" evidence="4">
    <location>
        <begin position="666"/>
        <end position="687"/>
    </location>
</feature>
<evidence type="ECO:0000256" key="1">
    <source>
        <dbReference type="ARBA" id="ARBA00022737"/>
    </source>
</evidence>
<dbReference type="SMART" id="SM00028">
    <property type="entry name" value="TPR"/>
    <property type="match status" value="2"/>
</dbReference>
<dbReference type="PROSITE" id="PS50005">
    <property type="entry name" value="TPR"/>
    <property type="match status" value="1"/>
</dbReference>
<evidence type="ECO:0000256" key="3">
    <source>
        <dbReference type="PROSITE-ProRule" id="PRU00339"/>
    </source>
</evidence>
<feature type="signal peptide" evidence="5">
    <location>
        <begin position="1"/>
        <end position="20"/>
    </location>
</feature>
<protein>
    <recommendedName>
        <fullName evidence="8">Transglutaminase-like domain-containing protein</fullName>
    </recommendedName>
</protein>